<gene>
    <name evidence="1" type="ORF">TPSB3V08_LOCUS14266</name>
</gene>
<proteinExistence type="predicted"/>
<sequence>METTVWRPASALMITSCVIQQTVVFVDMGSQFQPCQESNLGLKAHKTDTLLTEIRCRI</sequence>
<name>A0A7R9DWC6_TIMPO</name>
<protein>
    <submittedName>
        <fullName evidence="1">Uncharacterized protein</fullName>
    </submittedName>
</protein>
<dbReference type="EMBL" id="OD038530">
    <property type="protein sequence ID" value="CAD7420851.1"/>
    <property type="molecule type" value="Genomic_DNA"/>
</dbReference>
<evidence type="ECO:0000313" key="1">
    <source>
        <dbReference type="EMBL" id="CAD7420851.1"/>
    </source>
</evidence>
<dbReference type="AlphaFoldDB" id="A0A7R9DWC6"/>
<organism evidence="1">
    <name type="scientific">Timema poppense</name>
    <name type="common">Walking stick</name>
    <dbReference type="NCBI Taxonomy" id="170557"/>
    <lineage>
        <taxon>Eukaryota</taxon>
        <taxon>Metazoa</taxon>
        <taxon>Ecdysozoa</taxon>
        <taxon>Arthropoda</taxon>
        <taxon>Hexapoda</taxon>
        <taxon>Insecta</taxon>
        <taxon>Pterygota</taxon>
        <taxon>Neoptera</taxon>
        <taxon>Polyneoptera</taxon>
        <taxon>Phasmatodea</taxon>
        <taxon>Timematodea</taxon>
        <taxon>Timematoidea</taxon>
        <taxon>Timematidae</taxon>
        <taxon>Timema</taxon>
    </lineage>
</organism>
<reference evidence="1" key="1">
    <citation type="submission" date="2020-11" db="EMBL/GenBank/DDBJ databases">
        <authorList>
            <person name="Tran Van P."/>
        </authorList>
    </citation>
    <scope>NUCLEOTIDE SEQUENCE</scope>
</reference>
<accession>A0A7R9DWC6</accession>